<evidence type="ECO:0000256" key="2">
    <source>
        <dbReference type="RuleBase" id="RU361185"/>
    </source>
</evidence>
<proteinExistence type="inferred from homology"/>
<dbReference type="RefSeq" id="WP_141981222.1">
    <property type="nucleotide sequence ID" value="NZ_AP019724.1"/>
</dbReference>
<dbReference type="InterPro" id="IPR011013">
    <property type="entry name" value="Gal_mutarotase_sf_dom"/>
</dbReference>
<evidence type="ECO:0000259" key="4">
    <source>
        <dbReference type="Pfam" id="PF17137"/>
    </source>
</evidence>
<dbReference type="InterPro" id="IPR048395">
    <property type="entry name" value="Glyco_hydro_31_C"/>
</dbReference>
<dbReference type="Gene3D" id="2.60.40.1180">
    <property type="entry name" value="Golgi alpha-mannosidase II"/>
    <property type="match status" value="2"/>
</dbReference>
<dbReference type="CDD" id="cd14752">
    <property type="entry name" value="GH31_N"/>
    <property type="match status" value="1"/>
</dbReference>
<dbReference type="InterPro" id="IPR033403">
    <property type="entry name" value="DUF5110"/>
</dbReference>
<dbReference type="GO" id="GO:0004553">
    <property type="term" value="F:hydrolase activity, hydrolyzing O-glycosyl compounds"/>
    <property type="evidence" value="ECO:0007669"/>
    <property type="project" value="InterPro"/>
</dbReference>
<dbReference type="PANTHER" id="PTHR43863">
    <property type="entry name" value="HYDROLASE, PUTATIVE (AFU_ORTHOLOGUE AFUA_1G03140)-RELATED"/>
    <property type="match status" value="1"/>
</dbReference>
<evidence type="ECO:0000259" key="5">
    <source>
        <dbReference type="Pfam" id="PF21365"/>
    </source>
</evidence>
<dbReference type="SUPFAM" id="SSF51011">
    <property type="entry name" value="Glycosyl hydrolase domain"/>
    <property type="match status" value="1"/>
</dbReference>
<keyword evidence="2" id="KW-0326">Glycosidase</keyword>
<evidence type="ECO:0000259" key="3">
    <source>
        <dbReference type="Pfam" id="PF01055"/>
    </source>
</evidence>
<sequence length="725" mass="82618">MRQGYIGKLKFLKVYIFALFFWGGVLSVRGQNAVTVDTLANGVYRLSIGIPDKFTPYDFCPKGPKYSALDKLATRELPFTLKDIDMRVTTRGSRVSIPLQDGEQLYGFGLQIGSFQQRGLKKRPIVNDHPLNTLGYTHAPQPFYVSSKGYGILVNTLRYTTFYCGTHTEKNIQEKSPSPTGEVKTSTEELYANEKSGSYVYVDIPNCDGVEVFIFQASGLKEAVQKYNLFSGGGCLPPMWGLGFKYRTKTDFTQEGVMRVQSYFRDKKIPCDVIGLEPGWHTAAYSCSYVWNKERYPDHHSMLKTLIGNHYKVNLWEHAYVHPTSPLWKPLKDYSGDFLVWGGLVPDFALPETRTRFADYHKQLMREGISGFKLDECDNSDVSVGNATWGFPEMSTFPSGMDGEQVHQAFGMLYLRTLNEMYVSENKRTFQDYRSSGLFASSIPASLYSDIYGYKDYIEMVCNSAFGGLLWSPEVRQSGSKAEFFRRLQVVLLSAHAVVDSWFLQNPPWLQYDKDKNNAGIFLTDSIEMENITRKLVNQRMRLLPYLYNAFAHYCMEGIPPFRPLLMDFSGDVKIQNITNQYMMGDNLMVAPLLDDTGKRTVYFPKGTWYNFNTNERYEGGGEHEVTIAMDEMPLFVKGGTILPLAKPLQYVADDSVFDIVCHVYGDASEATSTLFEDDGVSYDFESKNSYNWLLLDVKNGKGKYKRKGSYKGKRYNVSEWVFIK</sequence>
<dbReference type="PANTHER" id="PTHR43863:SF2">
    <property type="entry name" value="MALTASE-GLUCOAMYLASE"/>
    <property type="match status" value="1"/>
</dbReference>
<dbReference type="AlphaFoldDB" id="A0A4Y1VCR4"/>
<comment type="similarity">
    <text evidence="1 2">Belongs to the glycosyl hydrolase 31 family.</text>
</comment>
<accession>A0A4Y1VCR4</accession>
<dbReference type="Pfam" id="PF21365">
    <property type="entry name" value="Glyco_hydro_31_3rd"/>
    <property type="match status" value="1"/>
</dbReference>
<dbReference type="InterPro" id="IPR051816">
    <property type="entry name" value="Glycosyl_Hydrolase_31"/>
</dbReference>
<dbReference type="SUPFAM" id="SSF51445">
    <property type="entry name" value="(Trans)glycosidases"/>
    <property type="match status" value="1"/>
</dbReference>
<protein>
    <submittedName>
        <fullName evidence="6">Glycosyl hydrolase family 31</fullName>
    </submittedName>
</protein>
<dbReference type="Gene3D" id="3.20.20.80">
    <property type="entry name" value="Glycosidases"/>
    <property type="match status" value="1"/>
</dbReference>
<dbReference type="Pfam" id="PF17137">
    <property type="entry name" value="DUF5110"/>
    <property type="match status" value="1"/>
</dbReference>
<dbReference type="InterPro" id="IPR013780">
    <property type="entry name" value="Glyco_hydro_b"/>
</dbReference>
<dbReference type="GO" id="GO:0030246">
    <property type="term" value="F:carbohydrate binding"/>
    <property type="evidence" value="ECO:0007669"/>
    <property type="project" value="InterPro"/>
</dbReference>
<dbReference type="Gene3D" id="2.60.40.1760">
    <property type="entry name" value="glycosyl hydrolase (family 31)"/>
    <property type="match status" value="1"/>
</dbReference>
<dbReference type="InterPro" id="IPR000322">
    <property type="entry name" value="Glyco_hydro_31_TIM"/>
</dbReference>
<feature type="domain" description="Glycosyl hydrolase family 31 C-terminal" evidence="5">
    <location>
        <begin position="558"/>
        <end position="643"/>
    </location>
</feature>
<feature type="domain" description="Glycoside hydrolase family 31 TIM barrel" evidence="3">
    <location>
        <begin position="236"/>
        <end position="549"/>
    </location>
</feature>
<dbReference type="GO" id="GO:0005975">
    <property type="term" value="P:carbohydrate metabolic process"/>
    <property type="evidence" value="ECO:0007669"/>
    <property type="project" value="InterPro"/>
</dbReference>
<reference evidence="6 7" key="1">
    <citation type="submission" date="2019-06" db="EMBL/GenBank/DDBJ databases">
        <title>Complete genome sequence of Bacteroides uniformis NBRC 113350.</title>
        <authorList>
            <person name="Miura T."/>
            <person name="Furukawa M."/>
            <person name="Shimamura M."/>
            <person name="Ohyama Y."/>
            <person name="Yamazoe A."/>
            <person name="Kawasaki H."/>
        </authorList>
    </citation>
    <scope>NUCLEOTIDE SEQUENCE [LARGE SCALE GENOMIC DNA]</scope>
    <source>
        <strain evidence="6 7">NBRC 113350</strain>
    </source>
</reference>
<organism evidence="6 7">
    <name type="scientific">Bacteroides uniformis</name>
    <dbReference type="NCBI Taxonomy" id="820"/>
    <lineage>
        <taxon>Bacteria</taxon>
        <taxon>Pseudomonadati</taxon>
        <taxon>Bacteroidota</taxon>
        <taxon>Bacteroidia</taxon>
        <taxon>Bacteroidales</taxon>
        <taxon>Bacteroidaceae</taxon>
        <taxon>Bacteroides</taxon>
    </lineage>
</organism>
<feature type="domain" description="DUF5110" evidence="4">
    <location>
        <begin position="663"/>
        <end position="718"/>
    </location>
</feature>
<keyword evidence="2 6" id="KW-0378">Hydrolase</keyword>
<dbReference type="CDD" id="cd06592">
    <property type="entry name" value="GH31_NET37"/>
    <property type="match status" value="1"/>
</dbReference>
<gene>
    <name evidence="6" type="ORF">Bun01g_02170</name>
</gene>
<evidence type="ECO:0000256" key="1">
    <source>
        <dbReference type="ARBA" id="ARBA00007806"/>
    </source>
</evidence>
<evidence type="ECO:0000313" key="7">
    <source>
        <dbReference type="Proteomes" id="UP000320533"/>
    </source>
</evidence>
<dbReference type="InterPro" id="IPR017853">
    <property type="entry name" value="GH"/>
</dbReference>
<dbReference type="EMBL" id="AP019724">
    <property type="protein sequence ID" value="BBK85847.1"/>
    <property type="molecule type" value="Genomic_DNA"/>
</dbReference>
<dbReference type="Proteomes" id="UP000320533">
    <property type="component" value="Chromosome"/>
</dbReference>
<name>A0A4Y1VCR4_BACUN</name>
<dbReference type="SUPFAM" id="SSF74650">
    <property type="entry name" value="Galactose mutarotase-like"/>
    <property type="match status" value="1"/>
</dbReference>
<dbReference type="KEGG" id="bun:Bun01g_02170"/>
<dbReference type="Pfam" id="PF01055">
    <property type="entry name" value="Glyco_hydro_31_2nd"/>
    <property type="match status" value="1"/>
</dbReference>
<evidence type="ECO:0000313" key="6">
    <source>
        <dbReference type="EMBL" id="BBK85847.1"/>
    </source>
</evidence>